<accession>A0A1H1MZ53</accession>
<reference evidence="2" key="1">
    <citation type="submission" date="2016-10" db="EMBL/GenBank/DDBJ databases">
        <authorList>
            <person name="Varghese N."/>
            <person name="Submissions S."/>
        </authorList>
    </citation>
    <scope>NUCLEOTIDE SEQUENCE [LARGE SCALE GENOMIC DNA]</scope>
    <source>
        <strain evidence="2">DSM 21772</strain>
    </source>
</reference>
<dbReference type="SUPFAM" id="SSF53254">
    <property type="entry name" value="Phosphoglycerate mutase-like"/>
    <property type="match status" value="1"/>
</dbReference>
<dbReference type="CDD" id="cd07067">
    <property type="entry name" value="HP_PGM_like"/>
    <property type="match status" value="1"/>
</dbReference>
<dbReference type="InterPro" id="IPR050275">
    <property type="entry name" value="PGM_Phosphatase"/>
</dbReference>
<dbReference type="EMBL" id="LT629742">
    <property type="protein sequence ID" value="SDR91199.1"/>
    <property type="molecule type" value="Genomic_DNA"/>
</dbReference>
<organism evidence="1 2">
    <name type="scientific">Microterricola viridarii</name>
    <dbReference type="NCBI Taxonomy" id="412690"/>
    <lineage>
        <taxon>Bacteria</taxon>
        <taxon>Bacillati</taxon>
        <taxon>Actinomycetota</taxon>
        <taxon>Actinomycetes</taxon>
        <taxon>Micrococcales</taxon>
        <taxon>Microbacteriaceae</taxon>
        <taxon>Microterricola</taxon>
    </lineage>
</organism>
<dbReference type="Pfam" id="PF00300">
    <property type="entry name" value="His_Phos_1"/>
    <property type="match status" value="1"/>
</dbReference>
<dbReference type="STRING" id="412690.SAMN04489834_0503"/>
<dbReference type="GO" id="GO:0005737">
    <property type="term" value="C:cytoplasm"/>
    <property type="evidence" value="ECO:0007669"/>
    <property type="project" value="TreeGrafter"/>
</dbReference>
<dbReference type="PANTHER" id="PTHR48100">
    <property type="entry name" value="BROAD-SPECIFICITY PHOSPHATASE YOR283W-RELATED"/>
    <property type="match status" value="1"/>
</dbReference>
<sequence>MPLRRLEPVVARQIHLVRHGEVHNPERVLYGRLPGYRLSELGQEMAAAAAADLAGRGIRYSALYASPLQRTQESAAPVAAALNLPVQLEPRIIEPANHFEGQRMREALKQPANWPALVNPLRPSWGEAYKSIAARMVAAMNDAWETAALLPDGAEGDIVMVSHQLPIWTTHNFLAGDRLWHDPRQRRCALSSITSFSRFGGTFVETGYTEPAASISAHAVDLGAV</sequence>
<proteinExistence type="predicted"/>
<dbReference type="SMART" id="SM00855">
    <property type="entry name" value="PGAM"/>
    <property type="match status" value="1"/>
</dbReference>
<name>A0A1H1MZ53_9MICO</name>
<gene>
    <name evidence="1" type="ORF">SAMN04489834_0503</name>
</gene>
<dbReference type="Proteomes" id="UP000181956">
    <property type="component" value="Chromosome I"/>
</dbReference>
<dbReference type="InterPro" id="IPR013078">
    <property type="entry name" value="His_Pase_superF_clade-1"/>
</dbReference>
<dbReference type="GO" id="GO:0016791">
    <property type="term" value="F:phosphatase activity"/>
    <property type="evidence" value="ECO:0007669"/>
    <property type="project" value="TreeGrafter"/>
</dbReference>
<keyword evidence="2" id="KW-1185">Reference proteome</keyword>
<dbReference type="Gene3D" id="3.40.50.1240">
    <property type="entry name" value="Phosphoglycerate mutase-like"/>
    <property type="match status" value="1"/>
</dbReference>
<dbReference type="PANTHER" id="PTHR48100:SF51">
    <property type="entry name" value="PHOSPHOGLYCERATE MUTASE"/>
    <property type="match status" value="1"/>
</dbReference>
<evidence type="ECO:0000313" key="1">
    <source>
        <dbReference type="EMBL" id="SDR91199.1"/>
    </source>
</evidence>
<evidence type="ECO:0000313" key="2">
    <source>
        <dbReference type="Proteomes" id="UP000181956"/>
    </source>
</evidence>
<dbReference type="AlphaFoldDB" id="A0A1H1MZ53"/>
<dbReference type="InterPro" id="IPR029033">
    <property type="entry name" value="His_PPase_superfam"/>
</dbReference>
<protein>
    <submittedName>
        <fullName evidence="1">Broad specificity phosphatase PhoE</fullName>
    </submittedName>
</protein>